<evidence type="ECO:0000313" key="2">
    <source>
        <dbReference type="EMBL" id="MFC7193278.1"/>
    </source>
</evidence>
<keyword evidence="1" id="KW-0812">Transmembrane</keyword>
<feature type="transmembrane region" description="Helical" evidence="1">
    <location>
        <begin position="20"/>
        <end position="41"/>
    </location>
</feature>
<keyword evidence="3" id="KW-1185">Reference proteome</keyword>
<gene>
    <name evidence="2" type="ORF">ACFQL7_28140</name>
</gene>
<protein>
    <submittedName>
        <fullName evidence="2">Uncharacterized protein</fullName>
    </submittedName>
</protein>
<dbReference type="RefSeq" id="WP_390207112.1">
    <property type="nucleotide sequence ID" value="NZ_JBHSZC010000006.1"/>
</dbReference>
<evidence type="ECO:0000256" key="1">
    <source>
        <dbReference type="SAM" id="Phobius"/>
    </source>
</evidence>
<reference evidence="2 3" key="1">
    <citation type="journal article" date="2019" name="Int. J. Syst. Evol. Microbiol.">
        <title>The Global Catalogue of Microorganisms (GCM) 10K type strain sequencing project: providing services to taxonomists for standard genome sequencing and annotation.</title>
        <authorList>
            <consortium name="The Broad Institute Genomics Platform"/>
            <consortium name="The Broad Institute Genome Sequencing Center for Infectious Disease"/>
            <person name="Wu L."/>
            <person name="Ma J."/>
        </authorList>
    </citation>
    <scope>NUCLEOTIDE SEQUENCE [LARGE SCALE GENOMIC DNA]</scope>
    <source>
        <strain evidence="2 3">RDMS1</strain>
    </source>
</reference>
<dbReference type="Pfam" id="PF24365">
    <property type="entry name" value="DUF7521"/>
    <property type="match status" value="1"/>
</dbReference>
<dbReference type="EMBL" id="JBHTAX010000007">
    <property type="protein sequence ID" value="MFC7193278.1"/>
    <property type="molecule type" value="Genomic_DNA"/>
</dbReference>
<dbReference type="InterPro" id="IPR055943">
    <property type="entry name" value="DUF7521"/>
</dbReference>
<accession>A0ABD5YVM3</accession>
<feature type="transmembrane region" description="Helical" evidence="1">
    <location>
        <begin position="83"/>
        <end position="106"/>
    </location>
</feature>
<comment type="caution">
    <text evidence="2">The sequence shown here is derived from an EMBL/GenBank/DDBJ whole genome shotgun (WGS) entry which is preliminary data.</text>
</comment>
<keyword evidence="1" id="KW-0472">Membrane</keyword>
<evidence type="ECO:0000313" key="3">
    <source>
        <dbReference type="Proteomes" id="UP001596417"/>
    </source>
</evidence>
<dbReference type="Proteomes" id="UP001596417">
    <property type="component" value="Unassembled WGS sequence"/>
</dbReference>
<keyword evidence="1" id="KW-1133">Transmembrane helix</keyword>
<organism evidence="2 3">
    <name type="scientific">Halocatena marina</name>
    <dbReference type="NCBI Taxonomy" id="2934937"/>
    <lineage>
        <taxon>Archaea</taxon>
        <taxon>Methanobacteriati</taxon>
        <taxon>Methanobacteriota</taxon>
        <taxon>Stenosarchaea group</taxon>
        <taxon>Halobacteria</taxon>
        <taxon>Halobacteriales</taxon>
        <taxon>Natronomonadaceae</taxon>
        <taxon>Halocatena</taxon>
    </lineage>
</organism>
<name>A0ABD5YVM3_9EURY</name>
<proteinExistence type="predicted"/>
<sequence>MRTLLIGSHASGTNYGGGSVMHGGLIIAKVIVIILGGLIAAQGYRGYKRNNRAELLYVACGFTLISIGSILEGVFYDIMNWPLFTAGMIQSIIVAFGLLVILYSLFAQF</sequence>
<dbReference type="AlphaFoldDB" id="A0ABD5YVM3"/>
<feature type="transmembrane region" description="Helical" evidence="1">
    <location>
        <begin position="53"/>
        <end position="71"/>
    </location>
</feature>